<evidence type="ECO:0000313" key="6">
    <source>
        <dbReference type="Proteomes" id="UP001589619"/>
    </source>
</evidence>
<evidence type="ECO:0000259" key="4">
    <source>
        <dbReference type="PROSITE" id="PS50932"/>
    </source>
</evidence>
<evidence type="ECO:0000256" key="3">
    <source>
        <dbReference type="ARBA" id="ARBA00023163"/>
    </source>
</evidence>
<dbReference type="SUPFAM" id="SSF53822">
    <property type="entry name" value="Periplasmic binding protein-like I"/>
    <property type="match status" value="1"/>
</dbReference>
<keyword evidence="1" id="KW-0805">Transcription regulation</keyword>
<dbReference type="SUPFAM" id="SSF47413">
    <property type="entry name" value="lambda repressor-like DNA-binding domains"/>
    <property type="match status" value="1"/>
</dbReference>
<name>A0ABV5VYR5_9BACL</name>
<dbReference type="InterPro" id="IPR010982">
    <property type="entry name" value="Lambda_DNA-bd_dom_sf"/>
</dbReference>
<dbReference type="Gene3D" id="3.40.50.2300">
    <property type="match status" value="2"/>
</dbReference>
<dbReference type="Gene3D" id="1.10.260.40">
    <property type="entry name" value="lambda repressor-like DNA-binding domains"/>
    <property type="match status" value="1"/>
</dbReference>
<dbReference type="GO" id="GO:0003677">
    <property type="term" value="F:DNA binding"/>
    <property type="evidence" value="ECO:0007669"/>
    <property type="project" value="UniProtKB-KW"/>
</dbReference>
<feature type="domain" description="HTH lacI-type" evidence="4">
    <location>
        <begin position="2"/>
        <end position="45"/>
    </location>
</feature>
<gene>
    <name evidence="5" type="ORF">ACFFNY_17370</name>
</gene>
<dbReference type="Pfam" id="PF13377">
    <property type="entry name" value="Peripla_BP_3"/>
    <property type="match status" value="1"/>
</dbReference>
<dbReference type="RefSeq" id="WP_344901690.1">
    <property type="nucleotide sequence ID" value="NZ_BAAAYO010000001.1"/>
</dbReference>
<dbReference type="InterPro" id="IPR046335">
    <property type="entry name" value="LacI/GalR-like_sensor"/>
</dbReference>
<dbReference type="PANTHER" id="PTHR30146:SF109">
    <property type="entry name" value="HTH-TYPE TRANSCRIPTIONAL REGULATOR GALS"/>
    <property type="match status" value="1"/>
</dbReference>
<evidence type="ECO:0000256" key="1">
    <source>
        <dbReference type="ARBA" id="ARBA00023015"/>
    </source>
</evidence>
<dbReference type="Pfam" id="PF00356">
    <property type="entry name" value="LacI"/>
    <property type="match status" value="1"/>
</dbReference>
<keyword evidence="6" id="KW-1185">Reference proteome</keyword>
<comment type="caution">
    <text evidence="5">The sequence shown here is derived from an EMBL/GenBank/DDBJ whole genome shotgun (WGS) entry which is preliminary data.</text>
</comment>
<keyword evidence="3" id="KW-0804">Transcription</keyword>
<sequence length="342" mass="37575">MPTFEDIAKIANVSKATVSLALSDSTKISLETKIKIRNIAKSIGYNLSGMEGGKWLRNKSIGILYVSHVPDFEKDFFRDTLIGVTEDAANTGYDVVFLGSHMPKSAEDKPDDLADKVVQSGVEGVVVISSIPNLKGFGKLQDMHFPMVFIGNRKVDGSGRHIFNVCSDHYNGGKMAAEYLLDDLGHTRISLVGRVQMPHWELDRANGFFSHLRNSGLADIENGKVLISERYKPEDEGWGKLGEIGPTAIFALNASIGMSVLHYLRSVGKRIPEDVSVIVFDDFASFPYENPPITVIKQNKEALGSLAVKLLIDLLDKSKIPPRQMLISTELIERNSCAAAQP</sequence>
<dbReference type="PANTHER" id="PTHR30146">
    <property type="entry name" value="LACI-RELATED TRANSCRIPTIONAL REPRESSOR"/>
    <property type="match status" value="1"/>
</dbReference>
<protein>
    <submittedName>
        <fullName evidence="5">LacI family DNA-binding transcriptional regulator</fullName>
    </submittedName>
</protein>
<evidence type="ECO:0000313" key="5">
    <source>
        <dbReference type="EMBL" id="MFB9753337.1"/>
    </source>
</evidence>
<dbReference type="PROSITE" id="PS50932">
    <property type="entry name" value="HTH_LACI_2"/>
    <property type="match status" value="1"/>
</dbReference>
<evidence type="ECO:0000256" key="2">
    <source>
        <dbReference type="ARBA" id="ARBA00023125"/>
    </source>
</evidence>
<proteinExistence type="predicted"/>
<dbReference type="InterPro" id="IPR000843">
    <property type="entry name" value="HTH_LacI"/>
</dbReference>
<dbReference type="Proteomes" id="UP001589619">
    <property type="component" value="Unassembled WGS sequence"/>
</dbReference>
<dbReference type="CDD" id="cd06267">
    <property type="entry name" value="PBP1_LacI_sugar_binding-like"/>
    <property type="match status" value="1"/>
</dbReference>
<reference evidence="5 6" key="1">
    <citation type="submission" date="2024-09" db="EMBL/GenBank/DDBJ databases">
        <authorList>
            <person name="Sun Q."/>
            <person name="Mori K."/>
        </authorList>
    </citation>
    <scope>NUCLEOTIDE SEQUENCE [LARGE SCALE GENOMIC DNA]</scope>
    <source>
        <strain evidence="5 6">JCM 12520</strain>
    </source>
</reference>
<dbReference type="EMBL" id="JBHMAG010000012">
    <property type="protein sequence ID" value="MFB9753337.1"/>
    <property type="molecule type" value="Genomic_DNA"/>
</dbReference>
<organism evidence="5 6">
    <name type="scientific">Paenibacillus hodogayensis</name>
    <dbReference type="NCBI Taxonomy" id="279208"/>
    <lineage>
        <taxon>Bacteria</taxon>
        <taxon>Bacillati</taxon>
        <taxon>Bacillota</taxon>
        <taxon>Bacilli</taxon>
        <taxon>Bacillales</taxon>
        <taxon>Paenibacillaceae</taxon>
        <taxon>Paenibacillus</taxon>
    </lineage>
</organism>
<dbReference type="SMART" id="SM00354">
    <property type="entry name" value="HTH_LACI"/>
    <property type="match status" value="1"/>
</dbReference>
<keyword evidence="2 5" id="KW-0238">DNA-binding</keyword>
<accession>A0ABV5VYR5</accession>
<dbReference type="InterPro" id="IPR028082">
    <property type="entry name" value="Peripla_BP_I"/>
</dbReference>
<dbReference type="CDD" id="cd01392">
    <property type="entry name" value="HTH_LacI"/>
    <property type="match status" value="1"/>
</dbReference>